<organism evidence="2 3">
    <name type="scientific">Dioszegia hungarica</name>
    <dbReference type="NCBI Taxonomy" id="4972"/>
    <lineage>
        <taxon>Eukaryota</taxon>
        <taxon>Fungi</taxon>
        <taxon>Dikarya</taxon>
        <taxon>Basidiomycota</taxon>
        <taxon>Agaricomycotina</taxon>
        <taxon>Tremellomycetes</taxon>
        <taxon>Tremellales</taxon>
        <taxon>Bulleribasidiaceae</taxon>
        <taxon>Dioszegia</taxon>
    </lineage>
</organism>
<evidence type="ECO:0000313" key="2">
    <source>
        <dbReference type="EMBL" id="KAI9631957.1"/>
    </source>
</evidence>
<keyword evidence="3" id="KW-1185">Reference proteome</keyword>
<evidence type="ECO:0000313" key="3">
    <source>
        <dbReference type="Proteomes" id="UP001164286"/>
    </source>
</evidence>
<sequence>MAVTRFRIESKTDHEHHIECDEYKRVHEDWTRSEVVCTLSTLDGQGDPLPTEEKRVVYARGEPHTIASSMQAILSNHQLMSGTDCFICSLTQTQSRFTDKALRWDLHSFHQRFRRAGEVRSLTRSCSDHGDHDETHHVFLETGSIQINHHLNRPAFRVSYTTIEAGQRRNIATLLLTSGDGPEEGEKLFDDAFPSDFLSTCLLERLKKMPIVFYPPPSKHTTDAQQTVWRGMNWKAVLGSFKLFTVGANERVFEESERGSATLSCLSSDAGLRAAPADADDFAHVWIPGAEQFKLFAQEDIKNQVDAMLDVKKKLSSFIPSSARAQLQNVLTVEWDTHKTVLVQVPGAEPERGLDMEMGGMSRDTARDNYGRLDDDDEEAEALFDHSKFDESHARWKASKSSSSSSSRENTQPKSRAPAPPPIAPRPYDYAENPFDETSPSYQASFGQDYQQQRQYGQPGQDQSGQGKSWTTFGEGRVGQVKQSQGYGQGQGQGQGANPWGAGGQWSQASSPTSSRGTRESANYEAADPFR</sequence>
<evidence type="ECO:0000256" key="1">
    <source>
        <dbReference type="SAM" id="MobiDB-lite"/>
    </source>
</evidence>
<dbReference type="Proteomes" id="UP001164286">
    <property type="component" value="Unassembled WGS sequence"/>
</dbReference>
<feature type="region of interest" description="Disordered" evidence="1">
    <location>
        <begin position="346"/>
        <end position="373"/>
    </location>
</feature>
<reference evidence="2" key="1">
    <citation type="journal article" date="2022" name="G3 (Bethesda)">
        <title>High quality genome of the basidiomycete yeast Dioszegia hungarica PDD-24b-2 isolated from cloud water.</title>
        <authorList>
            <person name="Jarrige D."/>
            <person name="Haridas S."/>
            <person name="Bleykasten-Grosshans C."/>
            <person name="Joly M."/>
            <person name="Nadalig T."/>
            <person name="Sancelme M."/>
            <person name="Vuilleumier S."/>
            <person name="Grigoriev I.V."/>
            <person name="Amato P."/>
            <person name="Bringel F."/>
        </authorList>
    </citation>
    <scope>NUCLEOTIDE SEQUENCE</scope>
    <source>
        <strain evidence="2">PDD-24b-2</strain>
    </source>
</reference>
<feature type="compositionally biased region" description="Basic and acidic residues" evidence="1">
    <location>
        <begin position="364"/>
        <end position="373"/>
    </location>
</feature>
<dbReference type="GeneID" id="77730828"/>
<feature type="compositionally biased region" description="Polar residues" evidence="1">
    <location>
        <begin position="506"/>
        <end position="516"/>
    </location>
</feature>
<accession>A0AA38H1G0</accession>
<dbReference type="AlphaFoldDB" id="A0AA38H1G0"/>
<protein>
    <submittedName>
        <fullName evidence="2">Uncharacterized protein</fullName>
    </submittedName>
</protein>
<feature type="region of interest" description="Disordered" evidence="1">
    <location>
        <begin position="390"/>
        <end position="531"/>
    </location>
</feature>
<dbReference type="RefSeq" id="XP_052941734.1">
    <property type="nucleotide sequence ID" value="XM_053091623.1"/>
</dbReference>
<proteinExistence type="predicted"/>
<name>A0AA38H1G0_9TREE</name>
<gene>
    <name evidence="2" type="ORF">MKK02DRAFT_41595</name>
</gene>
<feature type="compositionally biased region" description="Low complexity" evidence="1">
    <location>
        <begin position="447"/>
        <end position="463"/>
    </location>
</feature>
<dbReference type="EMBL" id="JAKWFO010000016">
    <property type="protein sequence ID" value="KAI9631957.1"/>
    <property type="molecule type" value="Genomic_DNA"/>
</dbReference>
<feature type="compositionally biased region" description="Polar residues" evidence="1">
    <location>
        <begin position="436"/>
        <end position="446"/>
    </location>
</feature>
<comment type="caution">
    <text evidence="2">The sequence shown here is derived from an EMBL/GenBank/DDBJ whole genome shotgun (WGS) entry which is preliminary data.</text>
</comment>